<dbReference type="STRING" id="560819.SAMN05428998_14517"/>
<protein>
    <submittedName>
        <fullName evidence="3">Putative peptidoglycan binding domain-containing protein</fullName>
    </submittedName>
</protein>
<proteinExistence type="predicted"/>
<keyword evidence="4" id="KW-1185">Reference proteome</keyword>
<dbReference type="Gene3D" id="1.10.101.10">
    <property type="entry name" value="PGBD-like superfamily/PGBD"/>
    <property type="match status" value="1"/>
</dbReference>
<organism evidence="3 4">
    <name type="scientific">Tistlia consotensis USBA 355</name>
    <dbReference type="NCBI Taxonomy" id="560819"/>
    <lineage>
        <taxon>Bacteria</taxon>
        <taxon>Pseudomonadati</taxon>
        <taxon>Pseudomonadota</taxon>
        <taxon>Alphaproteobacteria</taxon>
        <taxon>Rhodospirillales</taxon>
        <taxon>Rhodovibrionaceae</taxon>
        <taxon>Tistlia</taxon>
    </lineage>
</organism>
<dbReference type="Pfam" id="PF01471">
    <property type="entry name" value="PG_binding_1"/>
    <property type="match status" value="1"/>
</dbReference>
<evidence type="ECO:0000259" key="2">
    <source>
        <dbReference type="Pfam" id="PF01471"/>
    </source>
</evidence>
<reference evidence="3 4" key="1">
    <citation type="submission" date="2017-04" db="EMBL/GenBank/DDBJ databases">
        <authorList>
            <person name="Afonso C.L."/>
            <person name="Miller P.J."/>
            <person name="Scott M.A."/>
            <person name="Spackman E."/>
            <person name="Goraichik I."/>
            <person name="Dimitrov K.M."/>
            <person name="Suarez D.L."/>
            <person name="Swayne D.E."/>
        </authorList>
    </citation>
    <scope>NUCLEOTIDE SEQUENCE [LARGE SCALE GENOMIC DNA]</scope>
    <source>
        <strain evidence="3 4">USBA 355</strain>
    </source>
</reference>
<dbReference type="SUPFAM" id="SSF47090">
    <property type="entry name" value="PGBD-like"/>
    <property type="match status" value="1"/>
</dbReference>
<gene>
    <name evidence="3" type="ORF">SAMN05428998_14517</name>
</gene>
<evidence type="ECO:0000256" key="1">
    <source>
        <dbReference type="SAM" id="MobiDB-lite"/>
    </source>
</evidence>
<feature type="compositionally biased region" description="Basic and acidic residues" evidence="1">
    <location>
        <begin position="1"/>
        <end position="12"/>
    </location>
</feature>
<feature type="domain" description="Peptidoglycan binding-like" evidence="2">
    <location>
        <begin position="254"/>
        <end position="308"/>
    </location>
</feature>
<dbReference type="AlphaFoldDB" id="A0A1Y6CXP8"/>
<dbReference type="EMBL" id="FWZX01000045">
    <property type="protein sequence ID" value="SMF82041.1"/>
    <property type="molecule type" value="Genomic_DNA"/>
</dbReference>
<evidence type="ECO:0000313" key="3">
    <source>
        <dbReference type="EMBL" id="SMF82041.1"/>
    </source>
</evidence>
<feature type="region of interest" description="Disordered" evidence="1">
    <location>
        <begin position="1"/>
        <end position="27"/>
    </location>
</feature>
<evidence type="ECO:0000313" key="4">
    <source>
        <dbReference type="Proteomes" id="UP000192917"/>
    </source>
</evidence>
<name>A0A1Y6CXP8_9PROT</name>
<dbReference type="InterPro" id="IPR002477">
    <property type="entry name" value="Peptidoglycan-bd-like"/>
</dbReference>
<accession>A0A1Y6CXP8</accession>
<dbReference type="Proteomes" id="UP000192917">
    <property type="component" value="Unassembled WGS sequence"/>
</dbReference>
<sequence>MMRLRRAPEARRRREGSRSPALRPPIRRGDPIAAGSLVAVGAAARAWRSALLLAALGCGVLTGCRTLDLAGALAFDDAGRAPASMAPPAADLPAEPPAEFARQAAPIGAAIPARQDQIDYVRRILDPLVPAPSSPAPASIPPPEPASSWRLEFRPGSAALPRLPSGLVGTLRRRLLADPHARLVLVPVAGGSGKAARLLAANRAVAAADTLAAAGLPRPNTASPATGLAGVELRLERVSAGASSHRSVPRGADPLVRRLQEALVARGFDPGRPDGLLGPRTRKAIRSAERSLGLPLTGAPSGALARALGLTP</sequence>
<dbReference type="InterPro" id="IPR036366">
    <property type="entry name" value="PGBDSf"/>
</dbReference>
<dbReference type="InterPro" id="IPR036365">
    <property type="entry name" value="PGBD-like_sf"/>
</dbReference>